<sequence length="153" mass="16981">SYAQKTEKPAKKIICYNCRGEGHVARQCNEPKRAKDTKYFKDMVMLSEARDRGVHLDAEAEAFLAGMECTEPLDGPLAITTTTAFKVEHKDIYDLDVDDGPHANVAFMANLSATDEQGTSSSQPQEIANENRELGEDNSRLTTTIIQQNESIQ</sequence>
<dbReference type="Pfam" id="PF00098">
    <property type="entry name" value="zf-CCHC"/>
    <property type="match status" value="1"/>
</dbReference>
<feature type="compositionally biased region" description="Basic and acidic residues" evidence="2">
    <location>
        <begin position="129"/>
        <end position="139"/>
    </location>
</feature>
<keyword evidence="1" id="KW-0479">Metal-binding</keyword>
<evidence type="ECO:0000259" key="3">
    <source>
        <dbReference type="PROSITE" id="PS50158"/>
    </source>
</evidence>
<proteinExistence type="predicted"/>
<feature type="compositionally biased region" description="Polar residues" evidence="2">
    <location>
        <begin position="114"/>
        <end position="128"/>
    </location>
</feature>
<dbReference type="SMART" id="SM00343">
    <property type="entry name" value="ZnF_C2HC"/>
    <property type="match status" value="1"/>
</dbReference>
<keyword evidence="1" id="KW-0863">Zinc-finger</keyword>
<protein>
    <recommendedName>
        <fullName evidence="3">CCHC-type domain-containing protein</fullName>
    </recommendedName>
</protein>
<dbReference type="InterPro" id="IPR001878">
    <property type="entry name" value="Znf_CCHC"/>
</dbReference>
<evidence type="ECO:0000313" key="4">
    <source>
        <dbReference type="EMBL" id="GFC95478.1"/>
    </source>
</evidence>
<accession>A0A699SE84</accession>
<keyword evidence="1" id="KW-0862">Zinc</keyword>
<feature type="domain" description="CCHC-type" evidence="3">
    <location>
        <begin position="15"/>
        <end position="30"/>
    </location>
</feature>
<reference evidence="4" key="1">
    <citation type="journal article" date="2019" name="Sci. Rep.">
        <title>Draft genome of Tanacetum cinerariifolium, the natural source of mosquito coil.</title>
        <authorList>
            <person name="Yamashiro T."/>
            <person name="Shiraishi A."/>
            <person name="Satake H."/>
            <person name="Nakayama K."/>
        </authorList>
    </citation>
    <scope>NUCLEOTIDE SEQUENCE</scope>
</reference>
<dbReference type="GO" id="GO:0008270">
    <property type="term" value="F:zinc ion binding"/>
    <property type="evidence" value="ECO:0007669"/>
    <property type="project" value="UniProtKB-KW"/>
</dbReference>
<dbReference type="InterPro" id="IPR036875">
    <property type="entry name" value="Znf_CCHC_sf"/>
</dbReference>
<dbReference type="SUPFAM" id="SSF57756">
    <property type="entry name" value="Retrovirus zinc finger-like domains"/>
    <property type="match status" value="1"/>
</dbReference>
<dbReference type="EMBL" id="BKCJ011154657">
    <property type="protein sequence ID" value="GFC95478.1"/>
    <property type="molecule type" value="Genomic_DNA"/>
</dbReference>
<feature type="non-terminal residue" evidence="4">
    <location>
        <position position="153"/>
    </location>
</feature>
<evidence type="ECO:0000256" key="2">
    <source>
        <dbReference type="SAM" id="MobiDB-lite"/>
    </source>
</evidence>
<comment type="caution">
    <text evidence="4">The sequence shown here is derived from an EMBL/GenBank/DDBJ whole genome shotgun (WGS) entry which is preliminary data.</text>
</comment>
<dbReference type="AlphaFoldDB" id="A0A699SE84"/>
<organism evidence="4">
    <name type="scientific">Tanacetum cinerariifolium</name>
    <name type="common">Dalmatian daisy</name>
    <name type="synonym">Chrysanthemum cinerariifolium</name>
    <dbReference type="NCBI Taxonomy" id="118510"/>
    <lineage>
        <taxon>Eukaryota</taxon>
        <taxon>Viridiplantae</taxon>
        <taxon>Streptophyta</taxon>
        <taxon>Embryophyta</taxon>
        <taxon>Tracheophyta</taxon>
        <taxon>Spermatophyta</taxon>
        <taxon>Magnoliopsida</taxon>
        <taxon>eudicotyledons</taxon>
        <taxon>Gunneridae</taxon>
        <taxon>Pentapetalae</taxon>
        <taxon>asterids</taxon>
        <taxon>campanulids</taxon>
        <taxon>Asterales</taxon>
        <taxon>Asteraceae</taxon>
        <taxon>Asteroideae</taxon>
        <taxon>Anthemideae</taxon>
        <taxon>Anthemidinae</taxon>
        <taxon>Tanacetum</taxon>
    </lineage>
</organism>
<dbReference type="Gene3D" id="4.10.60.10">
    <property type="entry name" value="Zinc finger, CCHC-type"/>
    <property type="match status" value="1"/>
</dbReference>
<evidence type="ECO:0000256" key="1">
    <source>
        <dbReference type="PROSITE-ProRule" id="PRU00047"/>
    </source>
</evidence>
<feature type="compositionally biased region" description="Polar residues" evidence="2">
    <location>
        <begin position="140"/>
        <end position="153"/>
    </location>
</feature>
<feature type="non-terminal residue" evidence="4">
    <location>
        <position position="1"/>
    </location>
</feature>
<name>A0A699SE84_TANCI</name>
<dbReference type="GO" id="GO:0003676">
    <property type="term" value="F:nucleic acid binding"/>
    <property type="evidence" value="ECO:0007669"/>
    <property type="project" value="InterPro"/>
</dbReference>
<feature type="region of interest" description="Disordered" evidence="2">
    <location>
        <begin position="114"/>
        <end position="153"/>
    </location>
</feature>
<gene>
    <name evidence="4" type="ORF">Tci_867448</name>
</gene>
<dbReference type="PROSITE" id="PS50158">
    <property type="entry name" value="ZF_CCHC"/>
    <property type="match status" value="1"/>
</dbReference>